<evidence type="ECO:0000256" key="6">
    <source>
        <dbReference type="SAM" id="Phobius"/>
    </source>
</evidence>
<feature type="transmembrane region" description="Helical" evidence="6">
    <location>
        <begin position="272"/>
        <end position="293"/>
    </location>
</feature>
<evidence type="ECO:0000256" key="1">
    <source>
        <dbReference type="ARBA" id="ARBA00004651"/>
    </source>
</evidence>
<dbReference type="PANTHER" id="PTHR33529">
    <property type="entry name" value="SLR0882 PROTEIN-RELATED"/>
    <property type="match status" value="1"/>
</dbReference>
<evidence type="ECO:0000256" key="3">
    <source>
        <dbReference type="ARBA" id="ARBA00022692"/>
    </source>
</evidence>
<dbReference type="InterPro" id="IPR005495">
    <property type="entry name" value="LptG/LptF_permease"/>
</dbReference>
<sequence length="356" mass="41287">MKKLNAYLLKEFLSFFFGSLLLFVVLVTIADLSSRLSFYTEHPELINYFITYHLARAPHNTYYIFPVALMFSSTYVLGNFVKNKEMLAIENSGISLFKFSMPMFIIVIGLCLFLVLFWQFVAAPLNKISFAANDAMRGNEKATKSGPWELFGGDNYLYFIETYFYDEQYMKNTIVIKLNDDGGIRFRISSPHIQWNNEDRKWYVLDGILTTFSENKEIKVEKINNYPLDVLERPEHFYGRPLLDSMSLTEEAHIIKLQKEVNMNTSRLETDLHYRISYCFSGFIIVLLASLFSKFSTQSVLVISLVMVIIVALLYYSILMIFRSMGEAGNMNPFIAAWMPNIIFAVLCILAFKKFH</sequence>
<evidence type="ECO:0000256" key="4">
    <source>
        <dbReference type="ARBA" id="ARBA00022989"/>
    </source>
</evidence>
<keyword evidence="3 6" id="KW-0812">Transmembrane</keyword>
<proteinExistence type="predicted"/>
<keyword evidence="5 6" id="KW-0472">Membrane</keyword>
<dbReference type="AlphaFoldDB" id="A0A1E5NII7"/>
<evidence type="ECO:0000256" key="2">
    <source>
        <dbReference type="ARBA" id="ARBA00022475"/>
    </source>
</evidence>
<accession>A0A1E5NII7</accession>
<comment type="subcellular location">
    <subcellularLocation>
        <location evidence="1">Cell membrane</location>
        <topology evidence="1">Multi-pass membrane protein</topology>
    </subcellularLocation>
</comment>
<feature type="transmembrane region" description="Helical" evidence="6">
    <location>
        <begin position="62"/>
        <end position="81"/>
    </location>
</feature>
<dbReference type="Pfam" id="PF03739">
    <property type="entry name" value="LptF_LptG"/>
    <property type="match status" value="1"/>
</dbReference>
<evidence type="ECO:0000313" key="7">
    <source>
        <dbReference type="EMBL" id="OEJ15982.1"/>
    </source>
</evidence>
<feature type="transmembrane region" description="Helical" evidence="6">
    <location>
        <begin position="334"/>
        <end position="352"/>
    </location>
</feature>
<reference evidence="7 8" key="1">
    <citation type="submission" date="2016-08" db="EMBL/GenBank/DDBJ databases">
        <title>Characterization and recognition of Brachyspira hampsonii sp. nov., a novel intestinal spirochete that is pathogenic to pigs.</title>
        <authorList>
            <person name="Mirajkar N."/>
            <person name="La T."/>
            <person name="Phillips N."/>
            <person name="Hampson D."/>
            <person name="Gebhart C."/>
        </authorList>
    </citation>
    <scope>NUCLEOTIDE SEQUENCE [LARGE SCALE GENOMIC DNA]</scope>
    <source>
        <strain evidence="7 8">P280/1</strain>
    </source>
</reference>
<feature type="transmembrane region" description="Helical" evidence="6">
    <location>
        <begin position="102"/>
        <end position="121"/>
    </location>
</feature>
<dbReference type="PANTHER" id="PTHR33529:SF6">
    <property type="entry name" value="YJGP_YJGQ FAMILY PERMEASE"/>
    <property type="match status" value="1"/>
</dbReference>
<comment type="caution">
    <text evidence="7">The sequence shown here is derived from an EMBL/GenBank/DDBJ whole genome shotgun (WGS) entry which is preliminary data.</text>
</comment>
<dbReference type="GO" id="GO:0043190">
    <property type="term" value="C:ATP-binding cassette (ABC) transporter complex"/>
    <property type="evidence" value="ECO:0007669"/>
    <property type="project" value="TreeGrafter"/>
</dbReference>
<dbReference type="GO" id="GO:0015920">
    <property type="term" value="P:lipopolysaccharide transport"/>
    <property type="evidence" value="ECO:0007669"/>
    <property type="project" value="TreeGrafter"/>
</dbReference>
<keyword evidence="4 6" id="KW-1133">Transmembrane helix</keyword>
<organism evidence="7 8">
    <name type="scientific">Brachyspira hampsonii</name>
    <dbReference type="NCBI Taxonomy" id="1287055"/>
    <lineage>
        <taxon>Bacteria</taxon>
        <taxon>Pseudomonadati</taxon>
        <taxon>Spirochaetota</taxon>
        <taxon>Spirochaetia</taxon>
        <taxon>Brachyspirales</taxon>
        <taxon>Brachyspiraceae</taxon>
        <taxon>Brachyspira</taxon>
    </lineage>
</organism>
<feature type="transmembrane region" description="Helical" evidence="6">
    <location>
        <begin position="12"/>
        <end position="30"/>
    </location>
</feature>
<feature type="transmembrane region" description="Helical" evidence="6">
    <location>
        <begin position="300"/>
        <end position="322"/>
    </location>
</feature>
<evidence type="ECO:0000313" key="8">
    <source>
        <dbReference type="Proteomes" id="UP000095247"/>
    </source>
</evidence>
<dbReference type="RefSeq" id="WP_069725453.1">
    <property type="nucleotide sequence ID" value="NZ_MDCO01000001.1"/>
</dbReference>
<gene>
    <name evidence="7" type="ORF">BFL38_11030</name>
</gene>
<keyword evidence="2" id="KW-1003">Cell membrane</keyword>
<name>A0A1E5NII7_9SPIR</name>
<evidence type="ECO:0000256" key="5">
    <source>
        <dbReference type="ARBA" id="ARBA00023136"/>
    </source>
</evidence>
<dbReference type="Proteomes" id="UP000095247">
    <property type="component" value="Unassembled WGS sequence"/>
</dbReference>
<protein>
    <submittedName>
        <fullName evidence="7">Permease</fullName>
    </submittedName>
</protein>
<dbReference type="EMBL" id="MDCO01000001">
    <property type="protein sequence ID" value="OEJ15982.1"/>
    <property type="molecule type" value="Genomic_DNA"/>
</dbReference>